<protein>
    <submittedName>
        <fullName evidence="11">Bifunctional RpiR family transcriptional regulator/sugar isomerase</fullName>
    </submittedName>
    <submittedName>
        <fullName evidence="8">MurR/RpiR family transcriptional regulator</fullName>
    </submittedName>
    <submittedName>
        <fullName evidence="9">SIS domain-containing protein</fullName>
    </submittedName>
</protein>
<evidence type="ECO:0000313" key="16">
    <source>
        <dbReference type="Proteomes" id="UP001183682"/>
    </source>
</evidence>
<evidence type="ECO:0000259" key="5">
    <source>
        <dbReference type="PROSITE" id="PS51464"/>
    </source>
</evidence>
<dbReference type="OrthoDB" id="370421at2"/>
<keyword evidence="1" id="KW-0805">Transcription regulation</keyword>
<feature type="domain" description="SIS" evidence="5">
    <location>
        <begin position="125"/>
        <end position="266"/>
    </location>
</feature>
<reference evidence="11 12" key="1">
    <citation type="submission" date="2018-06" db="EMBL/GenBank/DDBJ databases">
        <authorList>
            <consortium name="Pathogen Informatics"/>
            <person name="Doyle S."/>
        </authorList>
    </citation>
    <scope>NUCLEOTIDE SEQUENCE [LARGE SCALE GENOMIC DNA]</scope>
    <source>
        <strain evidence="11 12">NCTC12360</strain>
    </source>
</reference>
<dbReference type="Proteomes" id="UP000439965">
    <property type="component" value="Unassembled WGS sequence"/>
</dbReference>
<gene>
    <name evidence="11" type="primary">ybbH_3</name>
    <name evidence="10" type="ORF">EGM181_02250</name>
    <name evidence="9" type="ORF">GTI89_06895</name>
    <name evidence="6" type="ORF">HWH42_04435</name>
    <name evidence="11" type="ORF">NCTC12360_02651</name>
    <name evidence="8" type="ORF">P7E30_10295</name>
    <name evidence="7" type="ORF">QRX88_10975</name>
</gene>
<evidence type="ECO:0000313" key="17">
    <source>
        <dbReference type="Proteomes" id="UP001241571"/>
    </source>
</evidence>
<evidence type="ECO:0000313" key="9">
    <source>
        <dbReference type="EMBL" id="MXS25780.1"/>
    </source>
</evidence>
<reference evidence="10 14" key="3">
    <citation type="submission" date="2020-03" db="EMBL/GenBank/DDBJ databases">
        <title>Characterization of ganglioside-mimicking enterococci.</title>
        <authorList>
            <person name="Patry R.T."/>
            <person name="Nothaft H."/>
            <person name="Bridger R."/>
            <person name="Shajahan A."/>
            <person name="Huynh S."/>
            <person name="Sanchez S."/>
            <person name="Azadi P."/>
            <person name="Cooper K."/>
            <person name="Miller W.G."/>
            <person name="Parker C.T."/>
            <person name="Wells L."/>
            <person name="Szymanski C.M."/>
        </authorList>
    </citation>
    <scope>NUCLEOTIDE SEQUENCE [LARGE SCALE GENOMIC DNA]</scope>
    <source>
        <strain evidence="10 14">EGM181</strain>
    </source>
</reference>
<evidence type="ECO:0000256" key="3">
    <source>
        <dbReference type="ARBA" id="ARBA00023163"/>
    </source>
</evidence>
<dbReference type="GO" id="GO:0003677">
    <property type="term" value="F:DNA binding"/>
    <property type="evidence" value="ECO:0007669"/>
    <property type="project" value="UniProtKB-KW"/>
</dbReference>
<dbReference type="InterPro" id="IPR047640">
    <property type="entry name" value="RpiR-like"/>
</dbReference>
<dbReference type="EMBL" id="CP050485">
    <property type="protein sequence ID" value="QOG26166.1"/>
    <property type="molecule type" value="Genomic_DNA"/>
</dbReference>
<evidence type="ECO:0000259" key="4">
    <source>
        <dbReference type="PROSITE" id="PS51071"/>
    </source>
</evidence>
<evidence type="ECO:0000313" key="6">
    <source>
        <dbReference type="EMBL" id="MBA0971848.1"/>
    </source>
</evidence>
<dbReference type="EMBL" id="JARPZN010000006">
    <property type="protein sequence ID" value="MDT2690591.1"/>
    <property type="molecule type" value="Genomic_DNA"/>
</dbReference>
<dbReference type="Gene3D" id="1.10.10.10">
    <property type="entry name" value="Winged helix-like DNA-binding domain superfamily/Winged helix DNA-binding domain"/>
    <property type="match status" value="1"/>
</dbReference>
<dbReference type="Proteomes" id="UP001183682">
    <property type="component" value="Unassembled WGS sequence"/>
</dbReference>
<evidence type="ECO:0000313" key="13">
    <source>
        <dbReference type="Proteomes" id="UP000439965"/>
    </source>
</evidence>
<dbReference type="Proteomes" id="UP000254807">
    <property type="component" value="Unassembled WGS sequence"/>
</dbReference>
<dbReference type="PROSITE" id="PS51071">
    <property type="entry name" value="HTH_RPIR"/>
    <property type="match status" value="1"/>
</dbReference>
<dbReference type="GeneID" id="93222296"/>
<dbReference type="GO" id="GO:0097367">
    <property type="term" value="F:carbohydrate derivative binding"/>
    <property type="evidence" value="ECO:0007669"/>
    <property type="project" value="InterPro"/>
</dbReference>
<feature type="domain" description="HTH rpiR-type" evidence="4">
    <location>
        <begin position="1"/>
        <end position="77"/>
    </location>
</feature>
<dbReference type="Pfam" id="PF01380">
    <property type="entry name" value="SIS"/>
    <property type="match status" value="1"/>
</dbReference>
<dbReference type="EMBL" id="UFYW01000001">
    <property type="protein sequence ID" value="STD84127.1"/>
    <property type="molecule type" value="Genomic_DNA"/>
</dbReference>
<evidence type="ECO:0000313" key="7">
    <source>
        <dbReference type="EMBL" id="MDL4936237.1"/>
    </source>
</evidence>
<evidence type="ECO:0000313" key="8">
    <source>
        <dbReference type="EMBL" id="MDT2690591.1"/>
    </source>
</evidence>
<dbReference type="EMBL" id="JABXJK010000013">
    <property type="protein sequence ID" value="MBA0971848.1"/>
    <property type="molecule type" value="Genomic_DNA"/>
</dbReference>
<name>A0A1L8U317_ENTGA</name>
<dbReference type="SUPFAM" id="SSF46689">
    <property type="entry name" value="Homeodomain-like"/>
    <property type="match status" value="1"/>
</dbReference>
<reference evidence="7 17" key="6">
    <citation type="submission" date="2023-06" db="EMBL/GenBank/DDBJ databases">
        <title>Acute promotion of culturable opportunistic pathogens and persistent increase of antibiotic resistance following antibiotic exposure in mouse gut microbiota.</title>
        <authorList>
            <person name="Li L."/>
            <person name="Wang B."/>
            <person name="Sun Y."/>
            <person name="Wang M."/>
            <person name="Xu H."/>
        </authorList>
    </citation>
    <scope>NUCLEOTIDE SEQUENCE [LARGE SCALE GENOMIC DNA]</scope>
    <source>
        <strain evidence="7 17">CRI2_2</strain>
    </source>
</reference>
<proteinExistence type="predicted"/>
<dbReference type="EMBL" id="JASUBT010000007">
    <property type="protein sequence ID" value="MDL4936237.1"/>
    <property type="molecule type" value="Genomic_DNA"/>
</dbReference>
<dbReference type="Proteomes" id="UP001241571">
    <property type="component" value="Unassembled WGS sequence"/>
</dbReference>
<reference evidence="6 15" key="4">
    <citation type="submission" date="2020-06" db="EMBL/GenBank/DDBJ databases">
        <title>Crossreactivity between MHC class I-restricted antigens from cancer cells and an enterococcal bacteriophage.</title>
        <authorList>
            <person name="Fluckiger A."/>
            <person name="Daillere R."/>
            <person name="Sassi M."/>
            <person name="Cattoir V."/>
            <person name="Kroemer G."/>
            <person name="Zitvogel L."/>
        </authorList>
    </citation>
    <scope>NUCLEOTIDE SEQUENCE [LARGE SCALE GENOMIC DNA]</scope>
    <source>
        <strain evidence="6 15">EG4</strain>
    </source>
</reference>
<dbReference type="CDD" id="cd05013">
    <property type="entry name" value="SIS_RpiR"/>
    <property type="match status" value="1"/>
</dbReference>
<evidence type="ECO:0000256" key="1">
    <source>
        <dbReference type="ARBA" id="ARBA00023015"/>
    </source>
</evidence>
<evidence type="ECO:0000256" key="2">
    <source>
        <dbReference type="ARBA" id="ARBA00023125"/>
    </source>
</evidence>
<dbReference type="PANTHER" id="PTHR30514">
    <property type="entry name" value="GLUCOKINASE"/>
    <property type="match status" value="1"/>
</dbReference>
<dbReference type="PANTHER" id="PTHR30514:SF10">
    <property type="entry name" value="MURR_RPIR FAMILY TRANSCRIPTIONAL REGULATOR"/>
    <property type="match status" value="1"/>
</dbReference>
<keyword evidence="3" id="KW-0804">Transcription</keyword>
<keyword evidence="11" id="KW-0413">Isomerase</keyword>
<dbReference type="InterPro" id="IPR046348">
    <property type="entry name" value="SIS_dom_sf"/>
</dbReference>
<dbReference type="EMBL" id="WVTI01000004">
    <property type="protein sequence ID" value="MXS25780.1"/>
    <property type="molecule type" value="Genomic_DNA"/>
</dbReference>
<organism evidence="8 16">
    <name type="scientific">Enterococcus gallinarum</name>
    <dbReference type="NCBI Taxonomy" id="1353"/>
    <lineage>
        <taxon>Bacteria</taxon>
        <taxon>Bacillati</taxon>
        <taxon>Bacillota</taxon>
        <taxon>Bacilli</taxon>
        <taxon>Lactobacillales</taxon>
        <taxon>Enterococcaceae</taxon>
        <taxon>Enterococcus</taxon>
    </lineage>
</organism>
<reference evidence="9 13" key="2">
    <citation type="submission" date="2019-04" db="EMBL/GenBank/DDBJ databases">
        <title>Step-wise assembly of the neonatal virome modulated by breast feeding.</title>
        <authorList>
            <person name="Liang G."/>
            <person name="Bushman F."/>
        </authorList>
    </citation>
    <scope>NUCLEOTIDE SEQUENCE [LARGE SCALE GENOMIC DNA]</scope>
    <source>
        <strain evidence="9 13">E3404</strain>
    </source>
</reference>
<evidence type="ECO:0000313" key="11">
    <source>
        <dbReference type="EMBL" id="STD84127.1"/>
    </source>
</evidence>
<evidence type="ECO:0000313" key="10">
    <source>
        <dbReference type="EMBL" id="QOG26166.1"/>
    </source>
</evidence>
<dbReference type="Gene3D" id="3.40.50.10490">
    <property type="entry name" value="Glucose-6-phosphate isomerase like protein, domain 1"/>
    <property type="match status" value="1"/>
</dbReference>
<dbReference type="Pfam" id="PF01418">
    <property type="entry name" value="HTH_6"/>
    <property type="match status" value="1"/>
</dbReference>
<sequence length="286" mass="31798">MSVLSRIESIQSELSNSEKKLFDYIKKNSEKVPSMTASQLAQATGISAPTVVRFAKKTGFSSLTDLKIQLSAESGSRQTHEEIIGYADVALNESFHDITAKLSHNAQVTMHETADLLEEQVMLAAADLLKTRNRIFVCGIGASSLIAQDIQQKWTRLGKVVIFETDYNSLLPQLIKHEKECLLWAVSNSGQTPEILHLAEFTKEMGIPVLSLTRFGSNSLSKLADVPLQVSRPKEANMRSAATNSIIAHLLAVDVLFYVFLSKNEQLAQNIYESRQAIADYRHKYL</sequence>
<dbReference type="InterPro" id="IPR036388">
    <property type="entry name" value="WH-like_DNA-bd_sf"/>
</dbReference>
<dbReference type="InterPro" id="IPR009057">
    <property type="entry name" value="Homeodomain-like_sf"/>
</dbReference>
<accession>A0A1L8U317</accession>
<dbReference type="Proteomes" id="UP000516696">
    <property type="component" value="Chromosome"/>
</dbReference>
<dbReference type="PROSITE" id="PS51464">
    <property type="entry name" value="SIS"/>
    <property type="match status" value="1"/>
</dbReference>
<dbReference type="InterPro" id="IPR001347">
    <property type="entry name" value="SIS_dom"/>
</dbReference>
<dbReference type="AlphaFoldDB" id="A0A1L8U317"/>
<keyword evidence="12" id="KW-1185">Reference proteome</keyword>
<dbReference type="RefSeq" id="WP_003128626.1">
    <property type="nucleotide sequence ID" value="NZ_BSYC01000002.1"/>
</dbReference>
<dbReference type="InterPro" id="IPR035472">
    <property type="entry name" value="RpiR-like_SIS"/>
</dbReference>
<evidence type="ECO:0000313" key="15">
    <source>
        <dbReference type="Proteomes" id="UP000571857"/>
    </source>
</evidence>
<evidence type="ECO:0000313" key="14">
    <source>
        <dbReference type="Proteomes" id="UP000516696"/>
    </source>
</evidence>
<dbReference type="GO" id="GO:1901135">
    <property type="term" value="P:carbohydrate derivative metabolic process"/>
    <property type="evidence" value="ECO:0007669"/>
    <property type="project" value="InterPro"/>
</dbReference>
<reference evidence="8" key="5">
    <citation type="submission" date="2023-03" db="EMBL/GenBank/DDBJ databases">
        <authorList>
            <person name="Shen W."/>
            <person name="Cai J."/>
        </authorList>
    </citation>
    <scope>NUCLEOTIDE SEQUENCE</scope>
    <source>
        <strain evidence="8">K69-2</strain>
    </source>
</reference>
<dbReference type="GO" id="GO:0016853">
    <property type="term" value="F:isomerase activity"/>
    <property type="evidence" value="ECO:0007669"/>
    <property type="project" value="UniProtKB-KW"/>
</dbReference>
<keyword evidence="2" id="KW-0238">DNA-binding</keyword>
<dbReference type="SUPFAM" id="SSF53697">
    <property type="entry name" value="SIS domain"/>
    <property type="match status" value="1"/>
</dbReference>
<dbReference type="Proteomes" id="UP000571857">
    <property type="component" value="Unassembled WGS sequence"/>
</dbReference>
<evidence type="ECO:0000313" key="12">
    <source>
        <dbReference type="Proteomes" id="UP000254807"/>
    </source>
</evidence>
<dbReference type="GO" id="GO:0003700">
    <property type="term" value="F:DNA-binding transcription factor activity"/>
    <property type="evidence" value="ECO:0007669"/>
    <property type="project" value="InterPro"/>
</dbReference>
<dbReference type="InterPro" id="IPR000281">
    <property type="entry name" value="HTH_RpiR"/>
</dbReference>